<dbReference type="Proteomes" id="UP001143548">
    <property type="component" value="Unassembled WGS sequence"/>
</dbReference>
<reference evidence="1" key="1">
    <citation type="submission" date="2022-07" db="EMBL/GenBank/DDBJ databases">
        <title>Taxonomy of Aspergillus series Nigri: significant species reduction supported by multi-species coalescent approaches.</title>
        <authorList>
            <person name="Bian C."/>
            <person name="Kusuya Y."/>
            <person name="Sklenar F."/>
            <person name="D'hooge E."/>
            <person name="Yaguchi T."/>
            <person name="Takahashi H."/>
            <person name="Hubka V."/>
        </authorList>
    </citation>
    <scope>NUCLEOTIDE SEQUENCE</scope>
    <source>
        <strain evidence="1">CBS 733.88</strain>
    </source>
</reference>
<sequence>MATESVSDANPSVQRDFGEIQGLQTEAKRQFDTDIILRNSIQGAPNRLEAKGRVLRASDVLLSLVGRSTSEADDAYRGVESPQDALRVFPPFRDDDGVIFGAVDINCPDCDAVFSSLYDRA</sequence>
<dbReference type="EMBL" id="BROQ01000101">
    <property type="protein sequence ID" value="GKZ25075.1"/>
    <property type="molecule type" value="Genomic_DNA"/>
</dbReference>
<dbReference type="AlphaFoldDB" id="A0A9W5YW31"/>
<proteinExistence type="predicted"/>
<accession>A0A9W5YW31</accession>
<evidence type="ECO:0000313" key="2">
    <source>
        <dbReference type="Proteomes" id="UP001143548"/>
    </source>
</evidence>
<gene>
    <name evidence="1" type="ORF">AbraCBS73388_000513</name>
</gene>
<organism evidence="1 2">
    <name type="scientific">Aspergillus brasiliensis</name>
    <dbReference type="NCBI Taxonomy" id="319629"/>
    <lineage>
        <taxon>Eukaryota</taxon>
        <taxon>Fungi</taxon>
        <taxon>Dikarya</taxon>
        <taxon>Ascomycota</taxon>
        <taxon>Pezizomycotina</taxon>
        <taxon>Eurotiomycetes</taxon>
        <taxon>Eurotiomycetidae</taxon>
        <taxon>Eurotiales</taxon>
        <taxon>Aspergillaceae</taxon>
        <taxon>Aspergillus</taxon>
        <taxon>Aspergillus subgen. Circumdati</taxon>
    </lineage>
</organism>
<name>A0A9W5YW31_9EURO</name>
<comment type="caution">
    <text evidence="1">The sequence shown here is derived from an EMBL/GenBank/DDBJ whole genome shotgun (WGS) entry which is preliminary data.</text>
</comment>
<evidence type="ECO:0000313" key="1">
    <source>
        <dbReference type="EMBL" id="GKZ25075.1"/>
    </source>
</evidence>
<protein>
    <submittedName>
        <fullName evidence="1">Uncharacterized protein</fullName>
    </submittedName>
</protein>